<dbReference type="EMBL" id="ATBP01000846">
    <property type="protein sequence ID" value="ETR68742.1"/>
    <property type="molecule type" value="Genomic_DNA"/>
</dbReference>
<dbReference type="PANTHER" id="PTHR38731">
    <property type="entry name" value="LIPL45-RELATED LIPOPROTEIN-RELATED"/>
    <property type="match status" value="1"/>
</dbReference>
<accession>A0A1V1P1J0</accession>
<protein>
    <recommendedName>
        <fullName evidence="2">FecR protein domain-containing protein</fullName>
    </recommendedName>
</protein>
<reference evidence="4" key="1">
    <citation type="submission" date="2012-11" db="EMBL/GenBank/DDBJ databases">
        <authorList>
            <person name="Lucero-Rivera Y.E."/>
            <person name="Tovar-Ramirez D."/>
        </authorList>
    </citation>
    <scope>NUCLEOTIDE SEQUENCE [LARGE SCALE GENOMIC DNA]</scope>
    <source>
        <strain evidence="4">Araruama</strain>
    </source>
</reference>
<dbReference type="Pfam" id="PF04773">
    <property type="entry name" value="FecR"/>
    <property type="match status" value="1"/>
</dbReference>
<evidence type="ECO:0000259" key="2">
    <source>
        <dbReference type="Pfam" id="PF04773"/>
    </source>
</evidence>
<evidence type="ECO:0000256" key="1">
    <source>
        <dbReference type="SAM" id="MobiDB-lite"/>
    </source>
</evidence>
<proteinExistence type="predicted"/>
<dbReference type="Gene3D" id="2.60.120.1440">
    <property type="match status" value="1"/>
</dbReference>
<organism evidence="3 4">
    <name type="scientific">Candidatus Magnetoglobus multicellularis str. Araruama</name>
    <dbReference type="NCBI Taxonomy" id="890399"/>
    <lineage>
        <taxon>Bacteria</taxon>
        <taxon>Pseudomonadati</taxon>
        <taxon>Thermodesulfobacteriota</taxon>
        <taxon>Desulfobacteria</taxon>
        <taxon>Desulfobacterales</taxon>
        <taxon>Desulfobacteraceae</taxon>
        <taxon>Candidatus Magnetoglobus</taxon>
    </lineage>
</organism>
<evidence type="ECO:0000313" key="3">
    <source>
        <dbReference type="EMBL" id="ETR68742.1"/>
    </source>
</evidence>
<feature type="compositionally biased region" description="Low complexity" evidence="1">
    <location>
        <begin position="252"/>
        <end position="266"/>
    </location>
</feature>
<dbReference type="InterPro" id="IPR006860">
    <property type="entry name" value="FecR"/>
</dbReference>
<feature type="region of interest" description="Disordered" evidence="1">
    <location>
        <begin position="234"/>
        <end position="270"/>
    </location>
</feature>
<dbReference type="PANTHER" id="PTHR38731:SF1">
    <property type="entry name" value="FECR PROTEIN DOMAIN-CONTAINING PROTEIN"/>
    <property type="match status" value="1"/>
</dbReference>
<name>A0A1V1P1J0_9BACT</name>
<dbReference type="AlphaFoldDB" id="A0A1V1P1J0"/>
<gene>
    <name evidence="3" type="ORF">OMM_04381</name>
</gene>
<evidence type="ECO:0000313" key="4">
    <source>
        <dbReference type="Proteomes" id="UP000189670"/>
    </source>
</evidence>
<dbReference type="Proteomes" id="UP000189670">
    <property type="component" value="Unassembled WGS sequence"/>
</dbReference>
<comment type="caution">
    <text evidence="3">The sequence shown here is derived from an EMBL/GenBank/DDBJ whole genome shotgun (WGS) entry which is preliminary data.</text>
</comment>
<feature type="domain" description="FecR protein" evidence="2">
    <location>
        <begin position="86"/>
        <end position="181"/>
    </location>
</feature>
<sequence length="329" mass="36762">MKTITVTIKLILFIVFCIAPHAIAEKINLPENLTIKKNYKPGFGLPVAKVVIAQGNVIIKHQQILEGYPAQKGLLLYKSDTLFCLDNSRVSFRLNDGSILSLGSNTQMVITESIYDASNRKRSSFIKMKFGKARFGVTSLSDYNQSDFKVRTPTAIVGVRGSDFIIRAKKLLTEIVTFQDTVLEVVNLFAPDIMPALLSDFEKVVVEAEMLTSVVTPISVEDAEAMKQEFMFDESQDVTDQTTMSDHHETNEQTSETSTTNIETSSDMIQISEDEIVPIDQTPDTDEIEIVMTDTIVETPSYEENDISEDIHEQNVKSEMPGLPSHPIR</sequence>
<feature type="region of interest" description="Disordered" evidence="1">
    <location>
        <begin position="299"/>
        <end position="329"/>
    </location>
</feature>